<dbReference type="OrthoDB" id="331933at2759"/>
<dbReference type="EMBL" id="CACVKT020006392">
    <property type="protein sequence ID" value="CAC5401175.1"/>
    <property type="molecule type" value="Genomic_DNA"/>
</dbReference>
<gene>
    <name evidence="3" type="ORF">MCOR_35288</name>
</gene>
<evidence type="ECO:0000256" key="1">
    <source>
        <dbReference type="SAM" id="Phobius"/>
    </source>
</evidence>
<reference evidence="3 4" key="1">
    <citation type="submission" date="2020-06" db="EMBL/GenBank/DDBJ databases">
        <authorList>
            <person name="Li R."/>
            <person name="Bekaert M."/>
        </authorList>
    </citation>
    <scope>NUCLEOTIDE SEQUENCE [LARGE SCALE GENOMIC DNA]</scope>
    <source>
        <strain evidence="4">wild</strain>
    </source>
</reference>
<evidence type="ECO:0000313" key="3">
    <source>
        <dbReference type="EMBL" id="CAC5401175.1"/>
    </source>
</evidence>
<keyword evidence="1" id="KW-0472">Membrane</keyword>
<name>A0A6J8CZC1_MYTCO</name>
<accession>A0A6J8CZC1</accession>
<dbReference type="Proteomes" id="UP000507470">
    <property type="component" value="Unassembled WGS sequence"/>
</dbReference>
<sequence length="296" mass="33837">MDNIRLWETFNSIFESNKHDKCADQKFKLPYRTTFVVIPRLTTLTDFRYIIEKILHLFSETKMLQGKALCILAFNVVLLNSGVYALGFGGAGNVAGPVPGPVAAVVLPPMGDMNVGNPLAFLHMIISPLVETICIMVLNRTVFPLCSAMCGSSEEKHVTDLKCYTHRNDGMKGLDEYLIRAEHVKTFKQCEDQCEEYIYCWSFRYLPTTSFCFLYKSQQHIEDNIYESQFYVKHCTSCYMNATKNAKGRDDEIQTVWEVPCSKNVRIIVLSLTTAVLFISMEKDASNLTLKWNQRR</sequence>
<keyword evidence="1" id="KW-0812">Transmembrane</keyword>
<dbReference type="InterPro" id="IPR003609">
    <property type="entry name" value="Pan_app"/>
</dbReference>
<evidence type="ECO:0000259" key="2">
    <source>
        <dbReference type="PROSITE" id="PS50948"/>
    </source>
</evidence>
<feature type="transmembrane region" description="Helical" evidence="1">
    <location>
        <begin position="119"/>
        <end position="139"/>
    </location>
</feature>
<keyword evidence="4" id="KW-1185">Reference proteome</keyword>
<dbReference type="AlphaFoldDB" id="A0A6J8CZC1"/>
<dbReference type="PROSITE" id="PS50948">
    <property type="entry name" value="PAN"/>
    <property type="match status" value="1"/>
</dbReference>
<protein>
    <recommendedName>
        <fullName evidence="2">Apple domain-containing protein</fullName>
    </recommendedName>
</protein>
<dbReference type="Pfam" id="PF00024">
    <property type="entry name" value="PAN_1"/>
    <property type="match status" value="1"/>
</dbReference>
<feature type="transmembrane region" description="Helical" evidence="1">
    <location>
        <begin position="68"/>
        <end position="87"/>
    </location>
</feature>
<feature type="domain" description="Apple" evidence="2">
    <location>
        <begin position="163"/>
        <end position="235"/>
    </location>
</feature>
<evidence type="ECO:0000313" key="4">
    <source>
        <dbReference type="Proteomes" id="UP000507470"/>
    </source>
</evidence>
<proteinExistence type="predicted"/>
<organism evidence="3 4">
    <name type="scientific">Mytilus coruscus</name>
    <name type="common">Sea mussel</name>
    <dbReference type="NCBI Taxonomy" id="42192"/>
    <lineage>
        <taxon>Eukaryota</taxon>
        <taxon>Metazoa</taxon>
        <taxon>Spiralia</taxon>
        <taxon>Lophotrochozoa</taxon>
        <taxon>Mollusca</taxon>
        <taxon>Bivalvia</taxon>
        <taxon>Autobranchia</taxon>
        <taxon>Pteriomorphia</taxon>
        <taxon>Mytilida</taxon>
        <taxon>Mytiloidea</taxon>
        <taxon>Mytilidae</taxon>
        <taxon>Mytilinae</taxon>
        <taxon>Mytilus</taxon>
    </lineage>
</organism>
<keyword evidence="1" id="KW-1133">Transmembrane helix</keyword>